<dbReference type="EMBL" id="CADCVO010000535">
    <property type="protein sequence ID" value="CAA9520927.1"/>
    <property type="molecule type" value="Genomic_DNA"/>
</dbReference>
<feature type="compositionally biased region" description="Basic and acidic residues" evidence="1">
    <location>
        <begin position="1"/>
        <end position="13"/>
    </location>
</feature>
<dbReference type="AlphaFoldDB" id="A0A6J4TFR3"/>
<sequence length="60" mass="7238">EHRSRRPEVDLRGVRLHLRPRGRRPGRRHPTRDGVRRHPRLLDLSRVRRAQAGLRRLRGL</sequence>
<evidence type="ECO:0000256" key="1">
    <source>
        <dbReference type="SAM" id="MobiDB-lite"/>
    </source>
</evidence>
<reference evidence="2" key="1">
    <citation type="submission" date="2020-02" db="EMBL/GenBank/DDBJ databases">
        <authorList>
            <person name="Meier V. D."/>
        </authorList>
    </citation>
    <scope>NUCLEOTIDE SEQUENCE</scope>
    <source>
        <strain evidence="2">AVDCRST_MAG13</strain>
    </source>
</reference>
<feature type="non-terminal residue" evidence="2">
    <location>
        <position position="60"/>
    </location>
</feature>
<feature type="non-terminal residue" evidence="2">
    <location>
        <position position="1"/>
    </location>
</feature>
<gene>
    <name evidence="2" type="ORF">AVDCRST_MAG13-3380</name>
</gene>
<accession>A0A6J4TFR3</accession>
<protein>
    <submittedName>
        <fullName evidence="2">Rubredoxin</fullName>
    </submittedName>
</protein>
<evidence type="ECO:0000313" key="2">
    <source>
        <dbReference type="EMBL" id="CAA9520927.1"/>
    </source>
</evidence>
<proteinExistence type="predicted"/>
<organism evidence="2">
    <name type="scientific">uncultured Solirubrobacteraceae bacterium</name>
    <dbReference type="NCBI Taxonomy" id="1162706"/>
    <lineage>
        <taxon>Bacteria</taxon>
        <taxon>Bacillati</taxon>
        <taxon>Actinomycetota</taxon>
        <taxon>Thermoleophilia</taxon>
        <taxon>Solirubrobacterales</taxon>
        <taxon>Solirubrobacteraceae</taxon>
        <taxon>environmental samples</taxon>
    </lineage>
</organism>
<feature type="region of interest" description="Disordered" evidence="1">
    <location>
        <begin position="1"/>
        <end position="39"/>
    </location>
</feature>
<name>A0A6J4TFR3_9ACTN</name>
<feature type="compositionally biased region" description="Basic residues" evidence="1">
    <location>
        <begin position="14"/>
        <end position="30"/>
    </location>
</feature>